<name>A0AAV2E7E3_9ROSI</name>
<dbReference type="EMBL" id="OZ034817">
    <property type="protein sequence ID" value="CAL1381873.1"/>
    <property type="molecule type" value="Genomic_DNA"/>
</dbReference>
<sequence length="76" mass="8535">MHQMRVGESPKSEMITGGMLSFSTKLSYIATIELCSFTDIEDVNECGGHGWLKHQRDQELPSGNLKCHFYDAKELG</sequence>
<evidence type="ECO:0000313" key="2">
    <source>
        <dbReference type="Proteomes" id="UP001497516"/>
    </source>
</evidence>
<reference evidence="1 2" key="1">
    <citation type="submission" date="2024-04" db="EMBL/GenBank/DDBJ databases">
        <authorList>
            <person name="Fracassetti M."/>
        </authorList>
    </citation>
    <scope>NUCLEOTIDE SEQUENCE [LARGE SCALE GENOMIC DNA]</scope>
</reference>
<organism evidence="1 2">
    <name type="scientific">Linum trigynum</name>
    <dbReference type="NCBI Taxonomy" id="586398"/>
    <lineage>
        <taxon>Eukaryota</taxon>
        <taxon>Viridiplantae</taxon>
        <taxon>Streptophyta</taxon>
        <taxon>Embryophyta</taxon>
        <taxon>Tracheophyta</taxon>
        <taxon>Spermatophyta</taxon>
        <taxon>Magnoliopsida</taxon>
        <taxon>eudicotyledons</taxon>
        <taxon>Gunneridae</taxon>
        <taxon>Pentapetalae</taxon>
        <taxon>rosids</taxon>
        <taxon>fabids</taxon>
        <taxon>Malpighiales</taxon>
        <taxon>Linaceae</taxon>
        <taxon>Linum</taxon>
    </lineage>
</organism>
<protein>
    <submittedName>
        <fullName evidence="1">Uncharacterized protein</fullName>
    </submittedName>
</protein>
<evidence type="ECO:0000313" key="1">
    <source>
        <dbReference type="EMBL" id="CAL1381873.1"/>
    </source>
</evidence>
<accession>A0AAV2E7E3</accession>
<keyword evidence="2" id="KW-1185">Reference proteome</keyword>
<proteinExistence type="predicted"/>
<dbReference type="AlphaFoldDB" id="A0AAV2E7E3"/>
<dbReference type="Proteomes" id="UP001497516">
    <property type="component" value="Chromosome 4"/>
</dbReference>
<gene>
    <name evidence="1" type="ORF">LTRI10_LOCUS23226</name>
</gene>